<feature type="transmembrane region" description="Helical" evidence="1">
    <location>
        <begin position="96"/>
        <end position="115"/>
    </location>
</feature>
<feature type="transmembrane region" description="Helical" evidence="1">
    <location>
        <begin position="9"/>
        <end position="30"/>
    </location>
</feature>
<dbReference type="RefSeq" id="WP_129755453.1">
    <property type="nucleotide sequence ID" value="NZ_JAFKAA010000002.1"/>
</dbReference>
<evidence type="ECO:0000313" key="3">
    <source>
        <dbReference type="EMBL" id="RYJ10074.1"/>
    </source>
</evidence>
<organism evidence="3 4">
    <name type="scientific">Haloarcula hispanica</name>
    <dbReference type="NCBI Taxonomy" id="51589"/>
    <lineage>
        <taxon>Archaea</taxon>
        <taxon>Methanobacteriati</taxon>
        <taxon>Methanobacteriota</taxon>
        <taxon>Stenosarchaea group</taxon>
        <taxon>Halobacteria</taxon>
        <taxon>Halobacteriales</taxon>
        <taxon>Haloarculaceae</taxon>
        <taxon>Haloarcula</taxon>
    </lineage>
</organism>
<keyword evidence="1" id="KW-0472">Membrane</keyword>
<dbReference type="InterPro" id="IPR058284">
    <property type="entry name" value="DUF7978"/>
</dbReference>
<keyword evidence="1" id="KW-0812">Transmembrane</keyword>
<evidence type="ECO:0000256" key="1">
    <source>
        <dbReference type="SAM" id="Phobius"/>
    </source>
</evidence>
<feature type="transmembrane region" description="Helical" evidence="1">
    <location>
        <begin position="127"/>
        <end position="148"/>
    </location>
</feature>
<evidence type="ECO:0000313" key="4">
    <source>
        <dbReference type="Proteomes" id="UP000293535"/>
    </source>
</evidence>
<sequence>MSDTARQRYAVGALAGAAAFVLAYVLVYALSISTVQDALLTNIAESFGDDRAAWKIVGWVFFNAQFVTTTVTVNIPFLGGTSAVNFIAENESLSPILYLLPPAVLTAAGIATARIDGTTDLSRAVRVGPAVVLGYLPLAALGAVLFTVSAGDSGQGAPTLLTAVVLAGIVYPAVFGTVGAAIATAFGDS</sequence>
<dbReference type="Pfam" id="PF25933">
    <property type="entry name" value="DUF7978"/>
    <property type="match status" value="1"/>
</dbReference>
<accession>A0A482T185</accession>
<feature type="transmembrane region" description="Helical" evidence="1">
    <location>
        <begin position="160"/>
        <end position="186"/>
    </location>
</feature>
<name>A0A482T185_HALHI</name>
<dbReference type="AlphaFoldDB" id="A0A482T185"/>
<protein>
    <recommendedName>
        <fullName evidence="2">DUF7978 domain-containing protein</fullName>
    </recommendedName>
</protein>
<comment type="caution">
    <text evidence="3">The sequence shown here is derived from an EMBL/GenBank/DDBJ whole genome shotgun (WGS) entry which is preliminary data.</text>
</comment>
<reference evidence="3 4" key="1">
    <citation type="submission" date="2018-12" db="EMBL/GenBank/DDBJ databases">
        <title>Draft genome sequence of Haloarcula hispinica strain 18.1, an halophilic archaeon isolated from Chott El Jerid of Southern Tunisia.</title>
        <authorList>
            <person name="Najjari A."/>
            <person name="Ben Dhia O."/>
            <person name="Ferjani R."/>
            <person name="Mahjoubi M."/>
            <person name="Sghaier H."/>
            <person name="Elshahed M."/>
            <person name="Ouzari H.I."/>
            <person name="Cherid A."/>
            <person name="Youssef N."/>
        </authorList>
    </citation>
    <scope>NUCLEOTIDE SEQUENCE [LARGE SCALE GENOMIC DNA]</scope>
    <source>
        <strain evidence="3 4">18.1</strain>
    </source>
</reference>
<dbReference type="Proteomes" id="UP000293535">
    <property type="component" value="Unassembled WGS sequence"/>
</dbReference>
<keyword evidence="1" id="KW-1133">Transmembrane helix</keyword>
<feature type="domain" description="DUF7978" evidence="2">
    <location>
        <begin position="4"/>
        <end position="185"/>
    </location>
</feature>
<evidence type="ECO:0000259" key="2">
    <source>
        <dbReference type="Pfam" id="PF25933"/>
    </source>
</evidence>
<proteinExistence type="predicted"/>
<gene>
    <name evidence="3" type="ORF">ELS20_08730</name>
</gene>
<dbReference type="EMBL" id="RZIG01000002">
    <property type="protein sequence ID" value="RYJ10074.1"/>
    <property type="molecule type" value="Genomic_DNA"/>
</dbReference>